<dbReference type="InterPro" id="IPR043519">
    <property type="entry name" value="NT_sf"/>
</dbReference>
<dbReference type="InterPro" id="IPR050264">
    <property type="entry name" value="Bact_CCA-adding_enz_type3_sf"/>
</dbReference>
<dbReference type="GO" id="GO:0004810">
    <property type="term" value="F:CCA tRNA nucleotidyltransferase activity"/>
    <property type="evidence" value="ECO:0007669"/>
    <property type="project" value="UniProtKB-EC"/>
</dbReference>
<keyword evidence="13" id="KW-1185">Reference proteome</keyword>
<evidence type="ECO:0000256" key="3">
    <source>
        <dbReference type="ARBA" id="ARBA00022694"/>
    </source>
</evidence>
<evidence type="ECO:0000256" key="1">
    <source>
        <dbReference type="ARBA" id="ARBA00001946"/>
    </source>
</evidence>
<organism evidence="12 13">
    <name type="scientific">Porcincola intestinalis</name>
    <dbReference type="NCBI Taxonomy" id="2606632"/>
    <lineage>
        <taxon>Bacteria</taxon>
        <taxon>Bacillati</taxon>
        <taxon>Bacillota</taxon>
        <taxon>Clostridia</taxon>
        <taxon>Lachnospirales</taxon>
        <taxon>Lachnospiraceae</taxon>
        <taxon>Porcincola</taxon>
    </lineage>
</organism>
<dbReference type="GO" id="GO:0000049">
    <property type="term" value="F:tRNA binding"/>
    <property type="evidence" value="ECO:0007669"/>
    <property type="project" value="TreeGrafter"/>
</dbReference>
<keyword evidence="7" id="KW-0460">Magnesium</keyword>
<keyword evidence="2 8" id="KW-0808">Transferase</keyword>
<evidence type="ECO:0000313" key="12">
    <source>
        <dbReference type="EMBL" id="MSS14392.1"/>
    </source>
</evidence>
<dbReference type="GO" id="GO:0000166">
    <property type="term" value="F:nucleotide binding"/>
    <property type="evidence" value="ECO:0007669"/>
    <property type="project" value="UniProtKB-KW"/>
</dbReference>
<evidence type="ECO:0000256" key="8">
    <source>
        <dbReference type="RuleBase" id="RU003953"/>
    </source>
</evidence>
<protein>
    <submittedName>
        <fullName evidence="12">CCA tRNA nucleotidyltransferase</fullName>
        <ecNumber evidence="12">2.7.7.72</ecNumber>
    </submittedName>
</protein>
<keyword evidence="6" id="KW-0547">Nucleotide-binding</keyword>
<gene>
    <name evidence="12" type="ORF">FYJ35_04945</name>
</gene>
<keyword evidence="8" id="KW-0694">RNA-binding</keyword>
<name>A0A6L5X7L4_9FIRM</name>
<dbReference type="EMBL" id="VULZ01000004">
    <property type="protein sequence ID" value="MSS14392.1"/>
    <property type="molecule type" value="Genomic_DNA"/>
</dbReference>
<dbReference type="SUPFAM" id="SSF81891">
    <property type="entry name" value="Poly A polymerase C-terminal region-like"/>
    <property type="match status" value="1"/>
</dbReference>
<dbReference type="GO" id="GO:0046872">
    <property type="term" value="F:metal ion binding"/>
    <property type="evidence" value="ECO:0007669"/>
    <property type="project" value="UniProtKB-KW"/>
</dbReference>
<dbReference type="PANTHER" id="PTHR46173:SF1">
    <property type="entry name" value="CCA TRNA NUCLEOTIDYLTRANSFERASE 1, MITOCHONDRIAL"/>
    <property type="match status" value="1"/>
</dbReference>
<dbReference type="EC" id="2.7.7.72" evidence="12"/>
<evidence type="ECO:0000256" key="2">
    <source>
        <dbReference type="ARBA" id="ARBA00022679"/>
    </source>
</evidence>
<comment type="caution">
    <text evidence="12">The sequence shown here is derived from an EMBL/GenBank/DDBJ whole genome shotgun (WGS) entry which is preliminary data.</text>
</comment>
<dbReference type="InterPro" id="IPR002646">
    <property type="entry name" value="PolA_pol_head_dom"/>
</dbReference>
<keyword evidence="3" id="KW-0819">tRNA processing</keyword>
<comment type="cofactor">
    <cofactor evidence="1">
        <name>Mg(2+)</name>
        <dbReference type="ChEBI" id="CHEBI:18420"/>
    </cofactor>
</comment>
<proteinExistence type="inferred from homology"/>
<evidence type="ECO:0000259" key="9">
    <source>
        <dbReference type="Pfam" id="PF01743"/>
    </source>
</evidence>
<keyword evidence="4 12" id="KW-0548">Nucleotidyltransferase</keyword>
<evidence type="ECO:0000256" key="5">
    <source>
        <dbReference type="ARBA" id="ARBA00022723"/>
    </source>
</evidence>
<feature type="domain" description="tRNA nucleotidyltransferase/poly(A) polymerase RNA and SrmB- binding" evidence="11">
    <location>
        <begin position="170"/>
        <end position="231"/>
    </location>
</feature>
<dbReference type="Proteomes" id="UP000481852">
    <property type="component" value="Unassembled WGS sequence"/>
</dbReference>
<dbReference type="Gene3D" id="1.10.246.80">
    <property type="match status" value="1"/>
</dbReference>
<accession>A0A6L5X7L4</accession>
<dbReference type="CDD" id="cd05398">
    <property type="entry name" value="NT_ClassII-CCAase"/>
    <property type="match status" value="1"/>
</dbReference>
<dbReference type="SUPFAM" id="SSF81301">
    <property type="entry name" value="Nucleotidyltransferase"/>
    <property type="match status" value="1"/>
</dbReference>
<evidence type="ECO:0000256" key="7">
    <source>
        <dbReference type="ARBA" id="ARBA00022842"/>
    </source>
</evidence>
<dbReference type="Pfam" id="PF01743">
    <property type="entry name" value="PolyA_pol"/>
    <property type="match status" value="1"/>
</dbReference>
<dbReference type="Pfam" id="PF01966">
    <property type="entry name" value="HD"/>
    <property type="match status" value="1"/>
</dbReference>
<dbReference type="InterPro" id="IPR003607">
    <property type="entry name" value="HD/PDEase_dom"/>
</dbReference>
<dbReference type="InterPro" id="IPR032828">
    <property type="entry name" value="PolyA_RNA-bd"/>
</dbReference>
<evidence type="ECO:0000259" key="10">
    <source>
        <dbReference type="Pfam" id="PF01966"/>
    </source>
</evidence>
<evidence type="ECO:0000259" key="11">
    <source>
        <dbReference type="Pfam" id="PF12627"/>
    </source>
</evidence>
<reference evidence="12 13" key="1">
    <citation type="submission" date="2019-08" db="EMBL/GenBank/DDBJ databases">
        <title>In-depth cultivation of the pig gut microbiome towards novel bacterial diversity and tailored functional studies.</title>
        <authorList>
            <person name="Wylensek D."/>
            <person name="Hitch T.C.A."/>
            <person name="Clavel T."/>
        </authorList>
    </citation>
    <scope>NUCLEOTIDE SEQUENCE [LARGE SCALE GENOMIC DNA]</scope>
    <source>
        <strain evidence="12 13">Oil+RF-744-WCA-WT-11</strain>
    </source>
</reference>
<evidence type="ECO:0000313" key="13">
    <source>
        <dbReference type="Proteomes" id="UP000481852"/>
    </source>
</evidence>
<dbReference type="Pfam" id="PF12627">
    <property type="entry name" value="PolyA_pol_RNAbd"/>
    <property type="match status" value="1"/>
</dbReference>
<dbReference type="Gene3D" id="3.30.460.10">
    <property type="entry name" value="Beta Polymerase, domain 2"/>
    <property type="match status" value="1"/>
</dbReference>
<comment type="similarity">
    <text evidence="8">Belongs to the tRNA nucleotidyltransferase/poly(A) polymerase family.</text>
</comment>
<keyword evidence="5" id="KW-0479">Metal-binding</keyword>
<feature type="domain" description="HD" evidence="10">
    <location>
        <begin position="247"/>
        <end position="326"/>
    </location>
</feature>
<evidence type="ECO:0000256" key="4">
    <source>
        <dbReference type="ARBA" id="ARBA00022695"/>
    </source>
</evidence>
<sequence length="443" mass="50392">MRIRIPDKVEKVLSALHQAGFEAYAVGGCVRDSILGRTPDDWDITTNALPGQVKQVFRRTIDTGIEHGTVTVRFEGESFEVTTYRLDGKYEDHRHPDNVSYTRNLREDLMRRDFTVNAMAYNDRDGLVDLFGGLSDLRDQVVRCVGSPRERFDEDALRVLRAVRFCAKLGFRLDPATKEAATQMAPSLSFISAERIRTELEKLITSPHPEEMRLAYECGITAVVLPEFDAEMEAVQNNHHHRLTVGEHTIRTMMAAAPDRTLRWTMLLHDCGKPSVQRLDEKGVYHYHGHAAPGAEIAEKVLRRLKFDKASMRDIVHLVRNHSLYPALSEEGVRRAVVQLTPRLFPVFLQVKRSDIRGQNPEVQADKLDYMDKVEEIYHRVVDRGDCLSLKELALTGNDLIGMGFQRGAQIGDILGKLFDEVLQDPSLNTKEYLMERAKLLTL</sequence>
<feature type="domain" description="Poly A polymerase head" evidence="9">
    <location>
        <begin position="23"/>
        <end position="143"/>
    </location>
</feature>
<dbReference type="CDD" id="cd00077">
    <property type="entry name" value="HDc"/>
    <property type="match status" value="1"/>
</dbReference>
<dbReference type="GO" id="GO:0008033">
    <property type="term" value="P:tRNA processing"/>
    <property type="evidence" value="ECO:0007669"/>
    <property type="project" value="UniProtKB-KW"/>
</dbReference>
<dbReference type="AlphaFoldDB" id="A0A6L5X7L4"/>
<dbReference type="NCBIfam" id="NF009814">
    <property type="entry name" value="PRK13299.1"/>
    <property type="match status" value="1"/>
</dbReference>
<dbReference type="Gene3D" id="1.10.3090.10">
    <property type="entry name" value="cca-adding enzyme, domain 2"/>
    <property type="match status" value="1"/>
</dbReference>
<dbReference type="InterPro" id="IPR006674">
    <property type="entry name" value="HD_domain"/>
</dbReference>
<evidence type="ECO:0000256" key="6">
    <source>
        <dbReference type="ARBA" id="ARBA00022741"/>
    </source>
</evidence>
<dbReference type="PANTHER" id="PTHR46173">
    <property type="entry name" value="CCA TRNA NUCLEOTIDYLTRANSFERASE 1, MITOCHONDRIAL"/>
    <property type="match status" value="1"/>
</dbReference>